<reference evidence="1 2" key="1">
    <citation type="submission" date="2020-06" db="EMBL/GenBank/DDBJ databases">
        <authorList>
            <person name="Isaeva M.P."/>
            <person name="Chernysheva N.Y."/>
        </authorList>
    </citation>
    <scope>NUCLEOTIDE SEQUENCE [LARGE SCALE GENOMIC DNA]</scope>
    <source>
        <strain evidence="1 2">KMM 6746</strain>
    </source>
</reference>
<name>A0ABS5WBM2_9FLAO</name>
<protein>
    <submittedName>
        <fullName evidence="1">Uncharacterized protein</fullName>
    </submittedName>
</protein>
<dbReference type="EMBL" id="JACATN010000002">
    <property type="protein sequence ID" value="MBT2160801.1"/>
    <property type="molecule type" value="Genomic_DNA"/>
</dbReference>
<evidence type="ECO:0000313" key="1">
    <source>
        <dbReference type="EMBL" id="MBT2160801.1"/>
    </source>
</evidence>
<sequence length="92" mass="10885">MSIFFRASRQVTNISAYQYNLLKLSTEGYSPFYTKSFTDQTNDKASENVFAWSADLISTKPEPEYNQSQKCREFHYKRLLIFYLVVPMKHPK</sequence>
<reference evidence="2" key="2">
    <citation type="submission" date="2023-07" db="EMBL/GenBank/DDBJ databases">
        <title>Zobellia barbeyronii sp. nov., a new marine flavobacterium, isolated from green and red algae.</title>
        <authorList>
            <person name="Nedashkovskaya O.I."/>
            <person name="Otstavnykh N."/>
            <person name="Zhukova N."/>
            <person name="Guzev K."/>
            <person name="Chausova V."/>
            <person name="Tekutyeva L."/>
            <person name="Mikhailov V."/>
            <person name="Isaeva M."/>
        </authorList>
    </citation>
    <scope>NUCLEOTIDE SEQUENCE [LARGE SCALE GENOMIC DNA]</scope>
    <source>
        <strain evidence="2">KMM 6746</strain>
    </source>
</reference>
<dbReference type="Proteomes" id="UP000740413">
    <property type="component" value="Unassembled WGS sequence"/>
</dbReference>
<comment type="caution">
    <text evidence="1">The sequence shown here is derived from an EMBL/GenBank/DDBJ whole genome shotgun (WGS) entry which is preliminary data.</text>
</comment>
<keyword evidence="2" id="KW-1185">Reference proteome</keyword>
<dbReference type="RefSeq" id="WP_214611004.1">
    <property type="nucleotide sequence ID" value="NZ_JACATN010000002.1"/>
</dbReference>
<evidence type="ECO:0000313" key="2">
    <source>
        <dbReference type="Proteomes" id="UP000740413"/>
    </source>
</evidence>
<gene>
    <name evidence="1" type="ORF">HW347_05960</name>
</gene>
<accession>A0ABS5WBM2</accession>
<proteinExistence type="predicted"/>
<organism evidence="1 2">
    <name type="scientific">Zobellia barbeyronii</name>
    <dbReference type="NCBI Taxonomy" id="2748009"/>
    <lineage>
        <taxon>Bacteria</taxon>
        <taxon>Pseudomonadati</taxon>
        <taxon>Bacteroidota</taxon>
        <taxon>Flavobacteriia</taxon>
        <taxon>Flavobacteriales</taxon>
        <taxon>Flavobacteriaceae</taxon>
        <taxon>Zobellia</taxon>
    </lineage>
</organism>